<name>A0A484Y877_9ENTR</name>
<protein>
    <submittedName>
        <fullName evidence="2">Cystathionine beta-lyase metC</fullName>
    </submittedName>
</protein>
<feature type="region of interest" description="Disordered" evidence="1">
    <location>
        <begin position="1"/>
        <end position="36"/>
    </location>
</feature>
<dbReference type="Proteomes" id="UP000351155">
    <property type="component" value="Unassembled WGS sequence"/>
</dbReference>
<reference evidence="2 3" key="1">
    <citation type="submission" date="2019-03" db="EMBL/GenBank/DDBJ databases">
        <authorList>
            <consortium name="Pathogen Informatics"/>
        </authorList>
    </citation>
    <scope>NUCLEOTIDE SEQUENCE [LARGE SCALE GENOMIC DNA]</scope>
    <source>
        <strain evidence="2 3">NCTC12126</strain>
    </source>
</reference>
<dbReference type="AlphaFoldDB" id="A0A484Y877"/>
<keyword evidence="2" id="KW-0456">Lyase</keyword>
<evidence type="ECO:0000313" key="2">
    <source>
        <dbReference type="EMBL" id="VFS31886.1"/>
    </source>
</evidence>
<evidence type="ECO:0000313" key="3">
    <source>
        <dbReference type="Proteomes" id="UP000351155"/>
    </source>
</evidence>
<accession>A0A484Y877</accession>
<proteinExistence type="predicted"/>
<dbReference type="GO" id="GO:0016829">
    <property type="term" value="F:lyase activity"/>
    <property type="evidence" value="ECO:0007669"/>
    <property type="project" value="UniProtKB-KW"/>
</dbReference>
<sequence length="36" mass="3917">MTKKQLDTTLVQAGRSKKYTPGRGQQRDPTGLLSGV</sequence>
<dbReference type="EMBL" id="CAADIW010000025">
    <property type="protein sequence ID" value="VFS31886.1"/>
    <property type="molecule type" value="Genomic_DNA"/>
</dbReference>
<organism evidence="2 3">
    <name type="scientific">Enterobacter cancerogenus</name>
    <dbReference type="NCBI Taxonomy" id="69218"/>
    <lineage>
        <taxon>Bacteria</taxon>
        <taxon>Pseudomonadati</taxon>
        <taxon>Pseudomonadota</taxon>
        <taxon>Gammaproteobacteria</taxon>
        <taxon>Enterobacterales</taxon>
        <taxon>Enterobacteriaceae</taxon>
        <taxon>Enterobacter</taxon>
        <taxon>Enterobacter cloacae complex</taxon>
    </lineage>
</organism>
<evidence type="ECO:0000256" key="1">
    <source>
        <dbReference type="SAM" id="MobiDB-lite"/>
    </source>
</evidence>
<gene>
    <name evidence="2" type="primary">metC_3</name>
    <name evidence="2" type="ORF">NCTC12126_03134</name>
</gene>